<keyword evidence="3" id="KW-1185">Reference proteome</keyword>
<sequence>MRNEEGNEAPEQSPEDSDESTVNDESDIQNQVAEATEQKNNHAQNLVQTTQKRVKIENFLEDMQQEPEVIVLDEKPEISQHTDNGDLSPLP</sequence>
<evidence type="ECO:0000313" key="3">
    <source>
        <dbReference type="Proteomes" id="UP000230233"/>
    </source>
</evidence>
<name>A0A2G5SFI0_9PELO</name>
<reference evidence="3" key="1">
    <citation type="submission" date="2017-10" db="EMBL/GenBank/DDBJ databases">
        <title>Rapid genome shrinkage in a self-fertile nematode reveals novel sperm competition proteins.</title>
        <authorList>
            <person name="Yin D."/>
            <person name="Schwarz E.M."/>
            <person name="Thomas C.G."/>
            <person name="Felde R.L."/>
            <person name="Korf I.F."/>
            <person name="Cutter A.D."/>
            <person name="Schartner C.M."/>
            <person name="Ralston E.J."/>
            <person name="Meyer B.J."/>
            <person name="Haag E.S."/>
        </authorList>
    </citation>
    <scope>NUCLEOTIDE SEQUENCE [LARGE SCALE GENOMIC DNA]</scope>
    <source>
        <strain evidence="3">JU1422</strain>
    </source>
</reference>
<feature type="region of interest" description="Disordered" evidence="1">
    <location>
        <begin position="1"/>
        <end position="49"/>
    </location>
</feature>
<proteinExistence type="predicted"/>
<organism evidence="2 3">
    <name type="scientific">Caenorhabditis nigoni</name>
    <dbReference type="NCBI Taxonomy" id="1611254"/>
    <lineage>
        <taxon>Eukaryota</taxon>
        <taxon>Metazoa</taxon>
        <taxon>Ecdysozoa</taxon>
        <taxon>Nematoda</taxon>
        <taxon>Chromadorea</taxon>
        <taxon>Rhabditida</taxon>
        <taxon>Rhabditina</taxon>
        <taxon>Rhabditomorpha</taxon>
        <taxon>Rhabditoidea</taxon>
        <taxon>Rhabditidae</taxon>
        <taxon>Peloderinae</taxon>
        <taxon>Caenorhabditis</taxon>
    </lineage>
</organism>
<comment type="caution">
    <text evidence="2">The sequence shown here is derived from an EMBL/GenBank/DDBJ whole genome shotgun (WGS) entry which is preliminary data.</text>
</comment>
<evidence type="ECO:0000256" key="1">
    <source>
        <dbReference type="SAM" id="MobiDB-lite"/>
    </source>
</evidence>
<feature type="compositionally biased region" description="Basic and acidic residues" evidence="1">
    <location>
        <begin position="72"/>
        <end position="84"/>
    </location>
</feature>
<dbReference type="Proteomes" id="UP000230233">
    <property type="component" value="Unassembled WGS sequence"/>
</dbReference>
<protein>
    <submittedName>
        <fullName evidence="2">Uncharacterized protein</fullName>
    </submittedName>
</protein>
<accession>A0A2G5SFI0</accession>
<dbReference type="EMBL" id="PDUG01000011">
    <property type="protein sequence ID" value="PIC13673.1"/>
    <property type="molecule type" value="Genomic_DNA"/>
</dbReference>
<feature type="region of interest" description="Disordered" evidence="1">
    <location>
        <begin position="68"/>
        <end position="91"/>
    </location>
</feature>
<evidence type="ECO:0000313" key="2">
    <source>
        <dbReference type="EMBL" id="PIC13673.1"/>
    </source>
</evidence>
<gene>
    <name evidence="2" type="ORF">B9Z55_027544</name>
</gene>
<dbReference type="AlphaFoldDB" id="A0A2G5SFI0"/>
<feature type="compositionally biased region" description="Acidic residues" evidence="1">
    <location>
        <begin position="13"/>
        <end position="27"/>
    </location>
</feature>